<dbReference type="Proteomes" id="UP000799302">
    <property type="component" value="Unassembled WGS sequence"/>
</dbReference>
<keyword evidence="3" id="KW-1185">Reference proteome</keyword>
<dbReference type="AlphaFoldDB" id="A0A6A6UD13"/>
<feature type="region of interest" description="Disordered" evidence="1">
    <location>
        <begin position="1"/>
        <end position="59"/>
    </location>
</feature>
<evidence type="ECO:0000313" key="3">
    <source>
        <dbReference type="Proteomes" id="UP000799302"/>
    </source>
</evidence>
<feature type="region of interest" description="Disordered" evidence="1">
    <location>
        <begin position="114"/>
        <end position="175"/>
    </location>
</feature>
<proteinExistence type="predicted"/>
<evidence type="ECO:0000313" key="2">
    <source>
        <dbReference type="EMBL" id="KAF2668998.1"/>
    </source>
</evidence>
<dbReference type="EMBL" id="MU004235">
    <property type="protein sequence ID" value="KAF2668998.1"/>
    <property type="molecule type" value="Genomic_DNA"/>
</dbReference>
<reference evidence="2" key="1">
    <citation type="journal article" date="2020" name="Stud. Mycol.">
        <title>101 Dothideomycetes genomes: a test case for predicting lifestyles and emergence of pathogens.</title>
        <authorList>
            <person name="Haridas S."/>
            <person name="Albert R."/>
            <person name="Binder M."/>
            <person name="Bloem J."/>
            <person name="Labutti K."/>
            <person name="Salamov A."/>
            <person name="Andreopoulos B."/>
            <person name="Baker S."/>
            <person name="Barry K."/>
            <person name="Bills G."/>
            <person name="Bluhm B."/>
            <person name="Cannon C."/>
            <person name="Castanera R."/>
            <person name="Culley D."/>
            <person name="Daum C."/>
            <person name="Ezra D."/>
            <person name="Gonzalez J."/>
            <person name="Henrissat B."/>
            <person name="Kuo A."/>
            <person name="Liang C."/>
            <person name="Lipzen A."/>
            <person name="Lutzoni F."/>
            <person name="Magnuson J."/>
            <person name="Mondo S."/>
            <person name="Nolan M."/>
            <person name="Ohm R."/>
            <person name="Pangilinan J."/>
            <person name="Park H.-J."/>
            <person name="Ramirez L."/>
            <person name="Alfaro M."/>
            <person name="Sun H."/>
            <person name="Tritt A."/>
            <person name="Yoshinaga Y."/>
            <person name="Zwiers L.-H."/>
            <person name="Turgeon B."/>
            <person name="Goodwin S."/>
            <person name="Spatafora J."/>
            <person name="Crous P."/>
            <person name="Grigoriev I."/>
        </authorList>
    </citation>
    <scope>NUCLEOTIDE SEQUENCE</scope>
    <source>
        <strain evidence="2">CBS 115976</strain>
    </source>
</reference>
<sequence>MDPLSANINSADEGNDRVVKTEPIAEADAFSTPAKAPRKKKAAQATPNGSPAQPAAMKTTDACLEGFTPTETKMMAAAFFHSVQSETAPLELVRAHVGSKSTASVRVTLNGARRKSIMVDGKPTNAGGRPNGQTPVKRSKPDEDEGDQVKASPKPKKARSAPAAKVSDDDEGNEV</sequence>
<name>A0A6A6UD13_9PEZI</name>
<accession>A0A6A6UD13</accession>
<gene>
    <name evidence="2" type="ORF">BT63DRAFT_454975</name>
</gene>
<feature type="compositionally biased region" description="Polar residues" evidence="1">
    <location>
        <begin position="1"/>
        <end position="12"/>
    </location>
</feature>
<evidence type="ECO:0000256" key="1">
    <source>
        <dbReference type="SAM" id="MobiDB-lite"/>
    </source>
</evidence>
<organism evidence="2 3">
    <name type="scientific">Microthyrium microscopicum</name>
    <dbReference type="NCBI Taxonomy" id="703497"/>
    <lineage>
        <taxon>Eukaryota</taxon>
        <taxon>Fungi</taxon>
        <taxon>Dikarya</taxon>
        <taxon>Ascomycota</taxon>
        <taxon>Pezizomycotina</taxon>
        <taxon>Dothideomycetes</taxon>
        <taxon>Dothideomycetes incertae sedis</taxon>
        <taxon>Microthyriales</taxon>
        <taxon>Microthyriaceae</taxon>
        <taxon>Microthyrium</taxon>
    </lineage>
</organism>
<protein>
    <submittedName>
        <fullName evidence="2">Uncharacterized protein</fullName>
    </submittedName>
</protein>